<protein>
    <submittedName>
        <fullName evidence="2">Class I SAM-dependent methyltransferase</fullName>
        <ecNumber evidence="2">2.1.1.-</ecNumber>
    </submittedName>
</protein>
<dbReference type="RefSeq" id="WP_380585628.1">
    <property type="nucleotide sequence ID" value="NZ_JBHSQJ010000084.1"/>
</dbReference>
<evidence type="ECO:0000313" key="3">
    <source>
        <dbReference type="Proteomes" id="UP001596174"/>
    </source>
</evidence>
<evidence type="ECO:0000313" key="2">
    <source>
        <dbReference type="EMBL" id="MFC5909649.1"/>
    </source>
</evidence>
<keyword evidence="2" id="KW-0489">Methyltransferase</keyword>
<feature type="domain" description="Methyltransferase type 11" evidence="1">
    <location>
        <begin position="47"/>
        <end position="135"/>
    </location>
</feature>
<dbReference type="InterPro" id="IPR029063">
    <property type="entry name" value="SAM-dependent_MTases_sf"/>
</dbReference>
<keyword evidence="2" id="KW-0808">Transferase</keyword>
<gene>
    <name evidence="2" type="ORF">ACFP3V_20840</name>
</gene>
<dbReference type="InterPro" id="IPR013216">
    <property type="entry name" value="Methyltransf_11"/>
</dbReference>
<accession>A0ABW1G7K4</accession>
<sequence length="268" mass="27911">MTIFDEAERRVWAGRAEAYGRSYAKLCAYPVPQLLDGVQVAAGTALLDVGTGTGAVAEAAVARGARVRAVDADAGMVAAAAERVPEARVSQAVLPELPFGNGEFDVVAANFVLNHVGRPAAALRELRRVLRPGGRAGLTIWAVPAAGGQSLVPRALNAAGAVRPGWLPSLDPEHDFERSESGLAALVRAAGFTAVEARTLRWEHRATPDEWWAGPANGVAAVGRTLLAQGAAVQQEARRQFELLAAEFAAPDGTLVLPHAALLVIGVA</sequence>
<dbReference type="Proteomes" id="UP001596174">
    <property type="component" value="Unassembled WGS sequence"/>
</dbReference>
<dbReference type="Gene3D" id="3.40.50.150">
    <property type="entry name" value="Vaccinia Virus protein VP39"/>
    <property type="match status" value="1"/>
</dbReference>
<comment type="caution">
    <text evidence="2">The sequence shown here is derived from an EMBL/GenBank/DDBJ whole genome shotgun (WGS) entry which is preliminary data.</text>
</comment>
<dbReference type="GO" id="GO:0008168">
    <property type="term" value="F:methyltransferase activity"/>
    <property type="evidence" value="ECO:0007669"/>
    <property type="project" value="UniProtKB-KW"/>
</dbReference>
<organism evidence="2 3">
    <name type="scientific">Streptacidiphilus monticola</name>
    <dbReference type="NCBI Taxonomy" id="2161674"/>
    <lineage>
        <taxon>Bacteria</taxon>
        <taxon>Bacillati</taxon>
        <taxon>Actinomycetota</taxon>
        <taxon>Actinomycetes</taxon>
        <taxon>Kitasatosporales</taxon>
        <taxon>Streptomycetaceae</taxon>
        <taxon>Streptacidiphilus</taxon>
    </lineage>
</organism>
<dbReference type="PANTHER" id="PTHR43861">
    <property type="entry name" value="TRANS-ACONITATE 2-METHYLTRANSFERASE-RELATED"/>
    <property type="match status" value="1"/>
</dbReference>
<evidence type="ECO:0000259" key="1">
    <source>
        <dbReference type="Pfam" id="PF08241"/>
    </source>
</evidence>
<proteinExistence type="predicted"/>
<reference evidence="3" key="1">
    <citation type="journal article" date="2019" name="Int. J. Syst. Evol. Microbiol.">
        <title>The Global Catalogue of Microorganisms (GCM) 10K type strain sequencing project: providing services to taxonomists for standard genome sequencing and annotation.</title>
        <authorList>
            <consortium name="The Broad Institute Genomics Platform"/>
            <consortium name="The Broad Institute Genome Sequencing Center for Infectious Disease"/>
            <person name="Wu L."/>
            <person name="Ma J."/>
        </authorList>
    </citation>
    <scope>NUCLEOTIDE SEQUENCE [LARGE SCALE GENOMIC DNA]</scope>
    <source>
        <strain evidence="3">JCM 4816</strain>
    </source>
</reference>
<dbReference type="SUPFAM" id="SSF53335">
    <property type="entry name" value="S-adenosyl-L-methionine-dependent methyltransferases"/>
    <property type="match status" value="1"/>
</dbReference>
<dbReference type="EC" id="2.1.1.-" evidence="2"/>
<dbReference type="EMBL" id="JBHSQJ010000084">
    <property type="protein sequence ID" value="MFC5909649.1"/>
    <property type="molecule type" value="Genomic_DNA"/>
</dbReference>
<name>A0ABW1G7K4_9ACTN</name>
<dbReference type="Pfam" id="PF08241">
    <property type="entry name" value="Methyltransf_11"/>
    <property type="match status" value="1"/>
</dbReference>
<dbReference type="CDD" id="cd02440">
    <property type="entry name" value="AdoMet_MTases"/>
    <property type="match status" value="1"/>
</dbReference>
<dbReference type="GO" id="GO:0032259">
    <property type="term" value="P:methylation"/>
    <property type="evidence" value="ECO:0007669"/>
    <property type="project" value="UniProtKB-KW"/>
</dbReference>
<keyword evidence="3" id="KW-1185">Reference proteome</keyword>